<dbReference type="GO" id="GO:0097367">
    <property type="term" value="F:carbohydrate derivative binding"/>
    <property type="evidence" value="ECO:0007669"/>
    <property type="project" value="InterPro"/>
</dbReference>
<dbReference type="InterPro" id="IPR035472">
    <property type="entry name" value="RpiR-like_SIS"/>
</dbReference>
<dbReference type="InterPro" id="IPR000281">
    <property type="entry name" value="HTH_RpiR"/>
</dbReference>
<evidence type="ECO:0000256" key="2">
    <source>
        <dbReference type="ARBA" id="ARBA00023125"/>
    </source>
</evidence>
<accession>A0A9J7AQR1</accession>
<dbReference type="PANTHER" id="PTHR30514">
    <property type="entry name" value="GLUCOKINASE"/>
    <property type="match status" value="1"/>
</dbReference>
<dbReference type="PROSITE" id="PS51071">
    <property type="entry name" value="HTH_RPIR"/>
    <property type="match status" value="1"/>
</dbReference>
<evidence type="ECO:0000259" key="4">
    <source>
        <dbReference type="PROSITE" id="PS51071"/>
    </source>
</evidence>
<dbReference type="RefSeq" id="WP_257768221.1">
    <property type="nucleotide sequence ID" value="NZ_CP102480.1"/>
</dbReference>
<evidence type="ECO:0000313" key="6">
    <source>
        <dbReference type="EMBL" id="UUX49510.1"/>
    </source>
</evidence>
<dbReference type="InterPro" id="IPR046348">
    <property type="entry name" value="SIS_dom_sf"/>
</dbReference>
<dbReference type="AlphaFoldDB" id="A0A9J7AQR1"/>
<dbReference type="GO" id="GO:0003700">
    <property type="term" value="F:DNA-binding transcription factor activity"/>
    <property type="evidence" value="ECO:0007669"/>
    <property type="project" value="InterPro"/>
</dbReference>
<dbReference type="Pfam" id="PF01380">
    <property type="entry name" value="SIS"/>
    <property type="match status" value="1"/>
</dbReference>
<organism evidence="6 7">
    <name type="scientific">Nisaea acidiphila</name>
    <dbReference type="NCBI Taxonomy" id="1862145"/>
    <lineage>
        <taxon>Bacteria</taxon>
        <taxon>Pseudomonadati</taxon>
        <taxon>Pseudomonadota</taxon>
        <taxon>Alphaproteobacteria</taxon>
        <taxon>Rhodospirillales</taxon>
        <taxon>Thalassobaculaceae</taxon>
        <taxon>Nisaea</taxon>
    </lineage>
</organism>
<reference evidence="6" key="1">
    <citation type="submission" date="2022-08" db="EMBL/GenBank/DDBJ databases">
        <title>Nisaea acidiphila sp. nov., isolated from a marine algal debris and emended description of the genus Nisaea Urios et al. 2008.</title>
        <authorList>
            <person name="Kwon K."/>
        </authorList>
    </citation>
    <scope>NUCLEOTIDE SEQUENCE</scope>
    <source>
        <strain evidence="6">MEBiC11861</strain>
    </source>
</reference>
<dbReference type="PANTHER" id="PTHR30514:SF18">
    <property type="entry name" value="RPIR-FAMILY TRANSCRIPTIONAL REGULATOR"/>
    <property type="match status" value="1"/>
</dbReference>
<dbReference type="Gene3D" id="3.40.50.10490">
    <property type="entry name" value="Glucose-6-phosphate isomerase like protein, domain 1"/>
    <property type="match status" value="1"/>
</dbReference>
<protein>
    <submittedName>
        <fullName evidence="6">MurR/RpiR family transcriptional regulator</fullName>
    </submittedName>
</protein>
<keyword evidence="1" id="KW-0805">Transcription regulation</keyword>
<keyword evidence="2" id="KW-0238">DNA-binding</keyword>
<gene>
    <name evidence="6" type="ORF">NUH88_19180</name>
</gene>
<dbReference type="EMBL" id="CP102480">
    <property type="protein sequence ID" value="UUX49510.1"/>
    <property type="molecule type" value="Genomic_DNA"/>
</dbReference>
<dbReference type="Proteomes" id="UP001060336">
    <property type="component" value="Chromosome"/>
</dbReference>
<evidence type="ECO:0000256" key="1">
    <source>
        <dbReference type="ARBA" id="ARBA00023015"/>
    </source>
</evidence>
<dbReference type="Gene3D" id="1.10.10.10">
    <property type="entry name" value="Winged helix-like DNA-binding domain superfamily/Winged helix DNA-binding domain"/>
    <property type="match status" value="1"/>
</dbReference>
<feature type="domain" description="HTH rpiR-type" evidence="4">
    <location>
        <begin position="2"/>
        <end position="78"/>
    </location>
</feature>
<evidence type="ECO:0000256" key="3">
    <source>
        <dbReference type="ARBA" id="ARBA00023163"/>
    </source>
</evidence>
<feature type="domain" description="SIS" evidence="5">
    <location>
        <begin position="126"/>
        <end position="263"/>
    </location>
</feature>
<sequence>MEQLLDSLTEALPKLSASMRRAAAAVLDNPGAVAVTSMRGMAEQAAVSPPTMLRLARRFGFGNYEDFRDVFKESLAGGRYRDRATDLRRNTRDGGIAGLVTDTADAGIAGLEQFHETWFARNVEKVAALIASAPKTFVVASGATFGPAATFHYVCRMAQPAIELVNIAGQNAIDGVAPVSAGDVVFAISTLPYARPTVEAAEFAHAHGARVAILTDRPSSPLARLAEAAIFIETRNPHYFPSKISLNAALEAVSAAVAVARGDAAIASIARFEAALKHANFYWSDAG</sequence>
<dbReference type="Pfam" id="PF01418">
    <property type="entry name" value="HTH_6"/>
    <property type="match status" value="1"/>
</dbReference>
<dbReference type="KEGG" id="naci:NUH88_19180"/>
<keyword evidence="3" id="KW-0804">Transcription</keyword>
<evidence type="ECO:0000313" key="7">
    <source>
        <dbReference type="Proteomes" id="UP001060336"/>
    </source>
</evidence>
<proteinExistence type="predicted"/>
<dbReference type="InterPro" id="IPR009057">
    <property type="entry name" value="Homeodomain-like_sf"/>
</dbReference>
<dbReference type="InterPro" id="IPR001347">
    <property type="entry name" value="SIS_dom"/>
</dbReference>
<dbReference type="InterPro" id="IPR036388">
    <property type="entry name" value="WH-like_DNA-bd_sf"/>
</dbReference>
<evidence type="ECO:0000259" key="5">
    <source>
        <dbReference type="PROSITE" id="PS51464"/>
    </source>
</evidence>
<dbReference type="CDD" id="cd05013">
    <property type="entry name" value="SIS_RpiR"/>
    <property type="match status" value="1"/>
</dbReference>
<dbReference type="SUPFAM" id="SSF46689">
    <property type="entry name" value="Homeodomain-like"/>
    <property type="match status" value="1"/>
</dbReference>
<dbReference type="GO" id="GO:1901135">
    <property type="term" value="P:carbohydrate derivative metabolic process"/>
    <property type="evidence" value="ECO:0007669"/>
    <property type="project" value="InterPro"/>
</dbReference>
<dbReference type="InterPro" id="IPR047640">
    <property type="entry name" value="RpiR-like"/>
</dbReference>
<dbReference type="GO" id="GO:0003677">
    <property type="term" value="F:DNA binding"/>
    <property type="evidence" value="ECO:0007669"/>
    <property type="project" value="UniProtKB-KW"/>
</dbReference>
<keyword evidence="7" id="KW-1185">Reference proteome</keyword>
<name>A0A9J7AQR1_9PROT</name>
<dbReference type="PROSITE" id="PS51464">
    <property type="entry name" value="SIS"/>
    <property type="match status" value="1"/>
</dbReference>
<dbReference type="SUPFAM" id="SSF53697">
    <property type="entry name" value="SIS domain"/>
    <property type="match status" value="1"/>
</dbReference>